<dbReference type="Pfam" id="PF00400">
    <property type="entry name" value="WD40"/>
    <property type="match status" value="1"/>
</dbReference>
<dbReference type="FunFam" id="2.130.10.10:FF:000609">
    <property type="entry name" value="Serine/threonine-protein phosphatase 2A 55 kDa regulatory subunit B"/>
    <property type="match status" value="1"/>
</dbReference>
<dbReference type="AlphaFoldDB" id="A0AAV5LGK9"/>
<dbReference type="SUPFAM" id="SSF50978">
    <property type="entry name" value="WD40 repeat-like"/>
    <property type="match status" value="1"/>
</dbReference>
<sequence length="319" mass="37223">MTFSCSHQPLEWTFSQVFGESSPGEEIQNVDIVSTLEFEKRGDYLAVGDQGGRVVIFERKDGKQTSNRYLSRNELEQVDSVTLQHPEYQYKMEFQSHEPEFDYLKSVEIEEKINKVKWCTVSNGSLFILSTNDKTIKLWKVKDQKVKKVKEMDLHQRIFSENTLLAERSFRSEQHVPQNLPSFSNGNYLGWKENVTDDLFPSQELHAKIDNNEDTAYARCQKVYGQAHDFNVNSISYNSDGETFLSADDLRINLWNLEINNQCFNIIDMKPSNMEDLTGNFVPPLNATYGVYFLGNFYFPILMHNRLNYFKILVLSFYR</sequence>
<evidence type="ECO:0000256" key="2">
    <source>
        <dbReference type="ARBA" id="ARBA00022574"/>
    </source>
</evidence>
<evidence type="ECO:0000256" key="4">
    <source>
        <dbReference type="ARBA" id="ARBA00034298"/>
    </source>
</evidence>
<dbReference type="GO" id="GO:0019888">
    <property type="term" value="F:protein phosphatase regulator activity"/>
    <property type="evidence" value="ECO:0007669"/>
    <property type="project" value="InterPro"/>
</dbReference>
<comment type="similarity">
    <text evidence="1 5">Belongs to the phosphatase 2A regulatory subunit B family.</text>
</comment>
<dbReference type="PIRSF" id="PIRSF037309">
    <property type="entry name" value="PP2A_PR55"/>
    <property type="match status" value="1"/>
</dbReference>
<dbReference type="InterPro" id="IPR036322">
    <property type="entry name" value="WD40_repeat_dom_sf"/>
</dbReference>
<evidence type="ECO:0000256" key="1">
    <source>
        <dbReference type="ARBA" id="ARBA00008259"/>
    </source>
</evidence>
<name>A0AAV5LGK9_9ROSI</name>
<dbReference type="EMBL" id="BPVZ01000116">
    <property type="protein sequence ID" value="GKV36424.1"/>
    <property type="molecule type" value="Genomic_DNA"/>
</dbReference>
<evidence type="ECO:0000313" key="6">
    <source>
        <dbReference type="EMBL" id="GKV36424.1"/>
    </source>
</evidence>
<evidence type="ECO:0000256" key="3">
    <source>
        <dbReference type="ARBA" id="ARBA00022737"/>
    </source>
</evidence>
<keyword evidence="2 5" id="KW-0853">WD repeat</keyword>
<organism evidence="6 7">
    <name type="scientific">Rubroshorea leprosula</name>
    <dbReference type="NCBI Taxonomy" id="152421"/>
    <lineage>
        <taxon>Eukaryota</taxon>
        <taxon>Viridiplantae</taxon>
        <taxon>Streptophyta</taxon>
        <taxon>Embryophyta</taxon>
        <taxon>Tracheophyta</taxon>
        <taxon>Spermatophyta</taxon>
        <taxon>Magnoliopsida</taxon>
        <taxon>eudicotyledons</taxon>
        <taxon>Gunneridae</taxon>
        <taxon>Pentapetalae</taxon>
        <taxon>rosids</taxon>
        <taxon>malvids</taxon>
        <taxon>Malvales</taxon>
        <taxon>Dipterocarpaceae</taxon>
        <taxon>Rubroshorea</taxon>
    </lineage>
</organism>
<dbReference type="GO" id="GO:0000159">
    <property type="term" value="C:protein phosphatase type 2A complex"/>
    <property type="evidence" value="ECO:0007669"/>
    <property type="project" value="UniProtKB-UniRule"/>
</dbReference>
<reference evidence="6 7" key="1">
    <citation type="journal article" date="2021" name="Commun. Biol.">
        <title>The genome of Shorea leprosula (Dipterocarpaceae) highlights the ecological relevance of drought in aseasonal tropical rainforests.</title>
        <authorList>
            <person name="Ng K.K.S."/>
            <person name="Kobayashi M.J."/>
            <person name="Fawcett J.A."/>
            <person name="Hatakeyama M."/>
            <person name="Paape T."/>
            <person name="Ng C.H."/>
            <person name="Ang C.C."/>
            <person name="Tnah L.H."/>
            <person name="Lee C.T."/>
            <person name="Nishiyama T."/>
            <person name="Sese J."/>
            <person name="O'Brien M.J."/>
            <person name="Copetti D."/>
            <person name="Mohd Noor M.I."/>
            <person name="Ong R.C."/>
            <person name="Putra M."/>
            <person name="Sireger I.Z."/>
            <person name="Indrioko S."/>
            <person name="Kosugi Y."/>
            <person name="Izuno A."/>
            <person name="Isagi Y."/>
            <person name="Lee S.L."/>
            <person name="Shimizu K.K."/>
        </authorList>
    </citation>
    <scope>NUCLEOTIDE SEQUENCE [LARGE SCALE GENOMIC DNA]</scope>
    <source>
        <strain evidence="6">214</strain>
    </source>
</reference>
<gene>
    <name evidence="6" type="ORF">SLEP1_g44559</name>
</gene>
<dbReference type="PRINTS" id="PR00600">
    <property type="entry name" value="PP2APR55"/>
</dbReference>
<dbReference type="InterPro" id="IPR000009">
    <property type="entry name" value="PP2A_PR55"/>
</dbReference>
<dbReference type="Proteomes" id="UP001054252">
    <property type="component" value="Unassembled WGS sequence"/>
</dbReference>
<dbReference type="InterPro" id="IPR001680">
    <property type="entry name" value="WD40_rpt"/>
</dbReference>
<accession>A0AAV5LGK9</accession>
<evidence type="ECO:0000256" key="5">
    <source>
        <dbReference type="RuleBase" id="RU331113"/>
    </source>
</evidence>
<keyword evidence="3 5" id="KW-0677">Repeat</keyword>
<dbReference type="Gene3D" id="2.130.10.10">
    <property type="entry name" value="YVTN repeat-like/Quinoprotein amine dehydrogenase"/>
    <property type="match status" value="1"/>
</dbReference>
<proteinExistence type="inferred from homology"/>
<dbReference type="InterPro" id="IPR015943">
    <property type="entry name" value="WD40/YVTN_repeat-like_dom_sf"/>
</dbReference>
<dbReference type="SMART" id="SM00320">
    <property type="entry name" value="WD40"/>
    <property type="match status" value="3"/>
</dbReference>
<dbReference type="PANTHER" id="PTHR11871">
    <property type="entry name" value="PROTEIN PHOSPHATASE PP2A REGULATORY SUBUNIT B"/>
    <property type="match status" value="1"/>
</dbReference>
<comment type="caution">
    <text evidence="6">The sequence shown here is derived from an EMBL/GenBank/DDBJ whole genome shotgun (WGS) entry which is preliminary data.</text>
</comment>
<comment type="function">
    <text evidence="4">The B regulatory subunit may modulate substrate selectivity and catalytic activity, and may also direct the localization of the catalytic enzyme to a particular subcellular compartment.</text>
</comment>
<protein>
    <recommendedName>
        <fullName evidence="5">Serine/threonine-protein phosphatase 2A 55 kDa regulatory subunit B</fullName>
    </recommendedName>
</protein>
<evidence type="ECO:0000313" key="7">
    <source>
        <dbReference type="Proteomes" id="UP001054252"/>
    </source>
</evidence>
<keyword evidence="7" id="KW-1185">Reference proteome</keyword>